<dbReference type="GO" id="GO:0009244">
    <property type="term" value="P:lipopolysaccharide core region biosynthetic process"/>
    <property type="evidence" value="ECO:0007669"/>
    <property type="project" value="TreeGrafter"/>
</dbReference>
<dbReference type="NCBIfam" id="TIGR00682">
    <property type="entry name" value="lpxK"/>
    <property type="match status" value="1"/>
</dbReference>
<sequence length="363" mass="39026">MADLSRVQTKIERIMNGRDNPGAMTIPLAFAEALYRSGVNIRNFLFDRGVFKTLHAPCKVISVGAITIGGAGKTPFVKLIANRLKDKKPGILSRGYKGEFKTDIHVVSDGYTLGDAPPVSADEPYMLARSLKGIPVVCAPERIKGAKKIVELGAGVIILDDGFGSRAIARDLNILILDAKNPFGQAKRLFPRGVLREPKENIIRADLIVVATSDDISDEKFGEAKKAIKRYAKDHAPIISVAGTITGFTDIYGAPQAPPSGPVAAFCGVAGPERFYGSLEKLGHDVAGIISFPDHHRFNAADIAAVAEKAKASGARFIVTTEKDAVRLLNFSDAFNVPLLSATYETRLTRGEEILDRALAALF</sequence>
<evidence type="ECO:0000256" key="1">
    <source>
        <dbReference type="ARBA" id="ARBA00004870"/>
    </source>
</evidence>
<evidence type="ECO:0000256" key="3">
    <source>
        <dbReference type="ARBA" id="ARBA00022516"/>
    </source>
</evidence>
<evidence type="ECO:0000313" key="10">
    <source>
        <dbReference type="EMBL" id="VAX19391.1"/>
    </source>
</evidence>
<keyword evidence="5 10" id="KW-0808">Transferase</keyword>
<evidence type="ECO:0000256" key="2">
    <source>
        <dbReference type="ARBA" id="ARBA00012071"/>
    </source>
</evidence>
<name>A0A3B1BY02_9ZZZZ</name>
<evidence type="ECO:0000256" key="5">
    <source>
        <dbReference type="ARBA" id="ARBA00022679"/>
    </source>
</evidence>
<dbReference type="GO" id="GO:0009245">
    <property type="term" value="P:lipid A biosynthetic process"/>
    <property type="evidence" value="ECO:0007669"/>
    <property type="project" value="UniProtKB-KW"/>
</dbReference>
<evidence type="ECO:0000256" key="6">
    <source>
        <dbReference type="ARBA" id="ARBA00022741"/>
    </source>
</evidence>
<keyword evidence="3" id="KW-0444">Lipid biosynthesis</keyword>
<keyword evidence="6" id="KW-0547">Nucleotide-binding</keyword>
<evidence type="ECO:0000256" key="7">
    <source>
        <dbReference type="ARBA" id="ARBA00022777"/>
    </source>
</evidence>
<dbReference type="EMBL" id="UOGE01000045">
    <property type="protein sequence ID" value="VAX19391.1"/>
    <property type="molecule type" value="Genomic_DNA"/>
</dbReference>
<dbReference type="Pfam" id="PF02606">
    <property type="entry name" value="LpxK"/>
    <property type="match status" value="1"/>
</dbReference>
<dbReference type="HAMAP" id="MF_00409">
    <property type="entry name" value="LpxK"/>
    <property type="match status" value="1"/>
</dbReference>
<keyword evidence="9" id="KW-0443">Lipid metabolism</keyword>
<comment type="pathway">
    <text evidence="1">Glycolipid biosynthesis; lipid IV(A) biosynthesis; lipid IV(A) from (3R)-3-hydroxytetradecanoyl-[acyl-carrier-protein] and UDP-N-acetyl-alpha-D-glucosamine: step 6/6.</text>
</comment>
<gene>
    <name evidence="10" type="ORF">MNBD_NITROSPINAE02-1671</name>
</gene>
<evidence type="ECO:0000256" key="4">
    <source>
        <dbReference type="ARBA" id="ARBA00022556"/>
    </source>
</evidence>
<organism evidence="10">
    <name type="scientific">hydrothermal vent metagenome</name>
    <dbReference type="NCBI Taxonomy" id="652676"/>
    <lineage>
        <taxon>unclassified sequences</taxon>
        <taxon>metagenomes</taxon>
        <taxon>ecological metagenomes</taxon>
    </lineage>
</organism>
<dbReference type="PANTHER" id="PTHR42724:SF1">
    <property type="entry name" value="TETRAACYLDISACCHARIDE 4'-KINASE, MITOCHONDRIAL-RELATED"/>
    <property type="match status" value="1"/>
</dbReference>
<dbReference type="PANTHER" id="PTHR42724">
    <property type="entry name" value="TETRAACYLDISACCHARIDE 4'-KINASE"/>
    <property type="match status" value="1"/>
</dbReference>
<evidence type="ECO:0000256" key="9">
    <source>
        <dbReference type="ARBA" id="ARBA00023098"/>
    </source>
</evidence>
<accession>A0A3B1BY02</accession>
<keyword evidence="4" id="KW-0441">Lipid A biosynthesis</keyword>
<dbReference type="UniPathway" id="UPA00359">
    <property type="reaction ID" value="UER00482"/>
</dbReference>
<keyword evidence="8" id="KW-0067">ATP-binding</keyword>
<evidence type="ECO:0000256" key="8">
    <source>
        <dbReference type="ARBA" id="ARBA00022840"/>
    </source>
</evidence>
<dbReference type="AlphaFoldDB" id="A0A3B1BY02"/>
<dbReference type="GO" id="GO:0009029">
    <property type="term" value="F:lipid-A 4'-kinase activity"/>
    <property type="evidence" value="ECO:0007669"/>
    <property type="project" value="UniProtKB-EC"/>
</dbReference>
<dbReference type="EC" id="2.7.1.130" evidence="2"/>
<dbReference type="GO" id="GO:0005886">
    <property type="term" value="C:plasma membrane"/>
    <property type="evidence" value="ECO:0007669"/>
    <property type="project" value="TreeGrafter"/>
</dbReference>
<dbReference type="GO" id="GO:0005524">
    <property type="term" value="F:ATP binding"/>
    <property type="evidence" value="ECO:0007669"/>
    <property type="project" value="UniProtKB-KW"/>
</dbReference>
<protein>
    <recommendedName>
        <fullName evidence="2">tetraacyldisaccharide 4'-kinase</fullName>
        <ecNumber evidence="2">2.7.1.130</ecNumber>
    </recommendedName>
</protein>
<reference evidence="10" key="1">
    <citation type="submission" date="2018-06" db="EMBL/GenBank/DDBJ databases">
        <authorList>
            <person name="Zhirakovskaya E."/>
        </authorList>
    </citation>
    <scope>NUCLEOTIDE SEQUENCE</scope>
</reference>
<keyword evidence="7 10" id="KW-0418">Kinase</keyword>
<dbReference type="InterPro" id="IPR003758">
    <property type="entry name" value="LpxK"/>
</dbReference>
<proteinExistence type="inferred from homology"/>